<evidence type="ECO:0000256" key="5">
    <source>
        <dbReference type="ARBA" id="ARBA00023002"/>
    </source>
</evidence>
<organism evidence="11 12">
    <name type="scientific">Lojkania enalia</name>
    <dbReference type="NCBI Taxonomy" id="147567"/>
    <lineage>
        <taxon>Eukaryota</taxon>
        <taxon>Fungi</taxon>
        <taxon>Dikarya</taxon>
        <taxon>Ascomycota</taxon>
        <taxon>Pezizomycotina</taxon>
        <taxon>Dothideomycetes</taxon>
        <taxon>Pleosporomycetidae</taxon>
        <taxon>Pleosporales</taxon>
        <taxon>Pleosporales incertae sedis</taxon>
        <taxon>Lojkania</taxon>
    </lineage>
</organism>
<gene>
    <name evidence="11" type="ORF">CC78DRAFT_541107</name>
</gene>
<accession>A0A9P4N6S4</accession>
<dbReference type="CDD" id="cd11063">
    <property type="entry name" value="CYP52"/>
    <property type="match status" value="1"/>
</dbReference>
<dbReference type="OrthoDB" id="1470350at2759"/>
<evidence type="ECO:0000256" key="10">
    <source>
        <dbReference type="SAM" id="Phobius"/>
    </source>
</evidence>
<dbReference type="InterPro" id="IPR047146">
    <property type="entry name" value="Cyt_P450_E_CYP52_fungi"/>
</dbReference>
<keyword evidence="4 8" id="KW-0479">Metal-binding</keyword>
<evidence type="ECO:0000256" key="4">
    <source>
        <dbReference type="ARBA" id="ARBA00022723"/>
    </source>
</evidence>
<dbReference type="SUPFAM" id="SSF48264">
    <property type="entry name" value="Cytochrome P450"/>
    <property type="match status" value="1"/>
</dbReference>
<dbReference type="PRINTS" id="PR00464">
    <property type="entry name" value="EP450II"/>
</dbReference>
<keyword evidence="3 8" id="KW-0349">Heme</keyword>
<keyword evidence="7 9" id="KW-0503">Monooxygenase</keyword>
<dbReference type="InterPro" id="IPR017972">
    <property type="entry name" value="Cyt_P450_CS"/>
</dbReference>
<keyword evidence="5 9" id="KW-0560">Oxidoreductase</keyword>
<comment type="cofactor">
    <cofactor evidence="1 8">
        <name>heme</name>
        <dbReference type="ChEBI" id="CHEBI:30413"/>
    </cofactor>
</comment>
<name>A0A9P4N6S4_9PLEO</name>
<feature type="transmembrane region" description="Helical" evidence="10">
    <location>
        <begin position="12"/>
        <end position="29"/>
    </location>
</feature>
<protein>
    <submittedName>
        <fullName evidence="11">Cytochrome P450 52A12</fullName>
    </submittedName>
</protein>
<comment type="caution">
    <text evidence="11">The sequence shown here is derived from an EMBL/GenBank/DDBJ whole genome shotgun (WGS) entry which is preliminary data.</text>
</comment>
<keyword evidence="12" id="KW-1185">Reference proteome</keyword>
<dbReference type="AlphaFoldDB" id="A0A9P4N6S4"/>
<feature type="binding site" description="axial binding residue" evidence="8">
    <location>
        <position position="462"/>
    </location>
    <ligand>
        <name>heme</name>
        <dbReference type="ChEBI" id="CHEBI:30413"/>
    </ligand>
    <ligandPart>
        <name>Fe</name>
        <dbReference type="ChEBI" id="CHEBI:18248"/>
    </ligandPart>
</feature>
<dbReference type="GO" id="GO:0016712">
    <property type="term" value="F:oxidoreductase activity, acting on paired donors, with incorporation or reduction of molecular oxygen, reduced flavin or flavoprotein as one donor, and incorporation of one atom of oxygen"/>
    <property type="evidence" value="ECO:0007669"/>
    <property type="project" value="InterPro"/>
</dbReference>
<proteinExistence type="inferred from homology"/>
<keyword evidence="6 8" id="KW-0408">Iron</keyword>
<evidence type="ECO:0000256" key="9">
    <source>
        <dbReference type="RuleBase" id="RU000461"/>
    </source>
</evidence>
<dbReference type="InterPro" id="IPR036396">
    <property type="entry name" value="Cyt_P450_sf"/>
</dbReference>
<keyword evidence="10" id="KW-0812">Transmembrane</keyword>
<keyword evidence="10" id="KW-1133">Transmembrane helix</keyword>
<dbReference type="GO" id="GO:0005506">
    <property type="term" value="F:iron ion binding"/>
    <property type="evidence" value="ECO:0007669"/>
    <property type="project" value="InterPro"/>
</dbReference>
<dbReference type="PRINTS" id="PR01239">
    <property type="entry name" value="EP450IICYP52"/>
</dbReference>
<evidence type="ECO:0000256" key="3">
    <source>
        <dbReference type="ARBA" id="ARBA00022617"/>
    </source>
</evidence>
<dbReference type="Proteomes" id="UP000800093">
    <property type="component" value="Unassembled WGS sequence"/>
</dbReference>
<dbReference type="PRINTS" id="PR00385">
    <property type="entry name" value="P450"/>
</dbReference>
<dbReference type="PANTHER" id="PTHR24287:SF17">
    <property type="entry name" value="P450, PUTATIVE (EUROFUNG)-RELATED"/>
    <property type="match status" value="1"/>
</dbReference>
<evidence type="ECO:0000256" key="6">
    <source>
        <dbReference type="ARBA" id="ARBA00023004"/>
    </source>
</evidence>
<evidence type="ECO:0000313" key="11">
    <source>
        <dbReference type="EMBL" id="KAF2267868.1"/>
    </source>
</evidence>
<dbReference type="PANTHER" id="PTHR24287">
    <property type="entry name" value="P450, PUTATIVE (EUROFUNG)-RELATED"/>
    <property type="match status" value="1"/>
</dbReference>
<dbReference type="InterPro" id="IPR002402">
    <property type="entry name" value="Cyt_P450_E_grp-II"/>
</dbReference>
<dbReference type="InterPro" id="IPR002974">
    <property type="entry name" value="Cyt_P450_E_CYP52_ascomycetes"/>
</dbReference>
<dbReference type="GO" id="GO:0020037">
    <property type="term" value="F:heme binding"/>
    <property type="evidence" value="ECO:0007669"/>
    <property type="project" value="InterPro"/>
</dbReference>
<keyword evidence="10" id="KW-0472">Membrane</keyword>
<comment type="similarity">
    <text evidence="2 9">Belongs to the cytochrome P450 family.</text>
</comment>
<evidence type="ECO:0000256" key="8">
    <source>
        <dbReference type="PIRSR" id="PIRSR602402-1"/>
    </source>
</evidence>
<evidence type="ECO:0000313" key="12">
    <source>
        <dbReference type="Proteomes" id="UP000800093"/>
    </source>
</evidence>
<dbReference type="PROSITE" id="PS00086">
    <property type="entry name" value="CYTOCHROME_P450"/>
    <property type="match status" value="1"/>
</dbReference>
<dbReference type="EMBL" id="ML986588">
    <property type="protein sequence ID" value="KAF2267868.1"/>
    <property type="molecule type" value="Genomic_DNA"/>
</dbReference>
<evidence type="ECO:0000256" key="7">
    <source>
        <dbReference type="ARBA" id="ARBA00023033"/>
    </source>
</evidence>
<dbReference type="Pfam" id="PF00067">
    <property type="entry name" value="p450"/>
    <property type="match status" value="1"/>
</dbReference>
<reference evidence="12" key="1">
    <citation type="journal article" date="2020" name="Stud. Mycol.">
        <title>101 Dothideomycetes genomes: A test case for predicting lifestyles and emergence of pathogens.</title>
        <authorList>
            <person name="Haridas S."/>
            <person name="Albert R."/>
            <person name="Binder M."/>
            <person name="Bloem J."/>
            <person name="LaButti K."/>
            <person name="Salamov A."/>
            <person name="Andreopoulos B."/>
            <person name="Baker S."/>
            <person name="Barry K."/>
            <person name="Bills G."/>
            <person name="Bluhm B."/>
            <person name="Cannon C."/>
            <person name="Castanera R."/>
            <person name="Culley D."/>
            <person name="Daum C."/>
            <person name="Ezra D."/>
            <person name="Gonzalez J."/>
            <person name="Henrissat B."/>
            <person name="Kuo A."/>
            <person name="Liang C."/>
            <person name="Lipzen A."/>
            <person name="Lutzoni F."/>
            <person name="Magnuson J."/>
            <person name="Mondo S."/>
            <person name="Nolan M."/>
            <person name="Ohm R."/>
            <person name="Pangilinan J."/>
            <person name="Park H.-J."/>
            <person name="Ramirez L."/>
            <person name="Alfaro M."/>
            <person name="Sun H."/>
            <person name="Tritt A."/>
            <person name="Yoshinaga Y."/>
            <person name="Zwiers L.-H."/>
            <person name="Turgeon B."/>
            <person name="Goodwin S."/>
            <person name="Spatafora J."/>
            <person name="Crous P."/>
            <person name="Grigoriev I."/>
        </authorList>
    </citation>
    <scope>NUCLEOTIDE SEQUENCE [LARGE SCALE GENOMIC DNA]</scope>
    <source>
        <strain evidence="12">CBS 304.66</strain>
    </source>
</reference>
<sequence>MSSETKKQHPLLLYLAFGAFLALILYTQLTQYLTRRRLEIENGCKPCPHVLNKDPFLGIDVLRQNIANAKKHAVLETAYNRFKSFNSNTFRSRMMRMPVIVTMEPENVKTILSLKFKDYSFGARKKAFTPLLGIGIFNSDGERWANSRHLLRPNFAKEQVADLAMLERHLKLLLRHVPRDGTTVDLQDLFFMMTIDTATEFLFNHSTNSLRFQGDAVEDANEDVVFSKAFTFAQADILTRLRLGPLDWFRSNKKGVDAIKICHAYVDKWVDDAVRWREERDLEKAAGREKEEDRYVFIHELAKQTNDKKRIREELVNVLLAGRDTTASLLSNMWFELAKRPDIYAKLRAEIERLDGRIPSYEELRNLKYLKWCINESLRLQPVVPGNSRFAIRDTILPLGGGANGKSPLFVPQGTLVSYIPYSMHRRTDYFGPDALEFRPERWETLRPGWEYLPFNGGPRICLGQQYALTEASYVTARLVQQFKAVESRDANGIWREGLTLTVCSLNGTKISWDSAAQELQSWEEQEWTMELLCIHDDE</sequence>
<dbReference type="InterPro" id="IPR001128">
    <property type="entry name" value="Cyt_P450"/>
</dbReference>
<evidence type="ECO:0000256" key="1">
    <source>
        <dbReference type="ARBA" id="ARBA00001971"/>
    </source>
</evidence>
<evidence type="ECO:0000256" key="2">
    <source>
        <dbReference type="ARBA" id="ARBA00010617"/>
    </source>
</evidence>
<dbReference type="Gene3D" id="1.10.630.10">
    <property type="entry name" value="Cytochrome P450"/>
    <property type="match status" value="1"/>
</dbReference>